<dbReference type="InterPro" id="IPR000917">
    <property type="entry name" value="Sulfatase_N"/>
</dbReference>
<dbReference type="Proteomes" id="UP001152759">
    <property type="component" value="Chromosome 1"/>
</dbReference>
<dbReference type="GO" id="GO:0046872">
    <property type="term" value="F:metal ion binding"/>
    <property type="evidence" value="ECO:0007669"/>
    <property type="project" value="UniProtKB-KW"/>
</dbReference>
<protein>
    <recommendedName>
        <fullName evidence="8">Sulfatase N-terminal domain-containing protein</fullName>
    </recommendedName>
</protein>
<sequence>MIKLRAWVLLFCVLMVATQVFTTATKQKRPHIVYILADDLGWNDVGFHGSNAIQTPNIDALAYSGIILQNFYVNPLCTPSRAALMTGKYPIRTGMQHFVLYGAEPRGLPLKQKLLPEYLKELGYTNHMVGKWHLGHYKKKYTPLYRGFHSHLGFWTGRQDFYDHTACENGTWGLDMRRGMDVAYDLHGEYSTDVFTRKATSLIRDHDPSKPLFLYMSHAAMHSGNTYSPIPVSEQLSATMFAHIQDYHRRRYAVALYKLDQSVGSLVEALSEKKMLKDTIIIFTTDNGGPAAGFNINAASNWPLKGVKSTLWEGGVRGAALVWSTAFKNPGRVSTQLMDITYWLPTLLSAASNKSIDTRSHKLDGHDVWDSLVSDKPFSNTTILHNIDPIDGNAALRHGKWKYVNGTVFRGIGDASFGPSERSSENDYNVSLVLDSVTSRMLKKLNLSTSPEQIRKLRRQAMVVCLDRKDRKSCDPFHGPCLFNIEDDPCETNNVAKEHPEVLKDLQNRLNEISKTAEPPGNLPLYERGNPEHWSYVWTNFGDHLNLPDDIKPQGEPLLPITEAVFACTRNGGKLF</sequence>
<dbReference type="PANTHER" id="PTHR10342">
    <property type="entry name" value="ARYLSULFATASE"/>
    <property type="match status" value="1"/>
</dbReference>
<evidence type="ECO:0000256" key="3">
    <source>
        <dbReference type="ARBA" id="ARBA00022723"/>
    </source>
</evidence>
<keyword evidence="7" id="KW-0732">Signal</keyword>
<evidence type="ECO:0000259" key="8">
    <source>
        <dbReference type="Pfam" id="PF00884"/>
    </source>
</evidence>
<keyword evidence="4" id="KW-0378">Hydrolase</keyword>
<dbReference type="Gene3D" id="3.30.1120.10">
    <property type="match status" value="1"/>
</dbReference>
<proteinExistence type="inferred from homology"/>
<dbReference type="PANTHER" id="PTHR10342:SF273">
    <property type="entry name" value="RE14504P"/>
    <property type="match status" value="1"/>
</dbReference>
<comment type="similarity">
    <text evidence="2">Belongs to the sulfatase family.</text>
</comment>
<dbReference type="GO" id="GO:0008484">
    <property type="term" value="F:sulfuric ester hydrolase activity"/>
    <property type="evidence" value="ECO:0007669"/>
    <property type="project" value="InterPro"/>
</dbReference>
<keyword evidence="10" id="KW-1185">Reference proteome</keyword>
<dbReference type="SUPFAM" id="SSF53649">
    <property type="entry name" value="Alkaline phosphatase-like"/>
    <property type="match status" value="1"/>
</dbReference>
<name>A0A9N9ZYR1_BEMTA</name>
<dbReference type="Gene3D" id="3.40.720.10">
    <property type="entry name" value="Alkaline Phosphatase, subunit A"/>
    <property type="match status" value="1"/>
</dbReference>
<evidence type="ECO:0000256" key="7">
    <source>
        <dbReference type="SAM" id="SignalP"/>
    </source>
</evidence>
<dbReference type="InterPro" id="IPR017850">
    <property type="entry name" value="Alkaline_phosphatase_core_sf"/>
</dbReference>
<evidence type="ECO:0000313" key="9">
    <source>
        <dbReference type="EMBL" id="CAH0382425.1"/>
    </source>
</evidence>
<dbReference type="EMBL" id="OU963862">
    <property type="protein sequence ID" value="CAH0382425.1"/>
    <property type="molecule type" value="Genomic_DNA"/>
</dbReference>
<dbReference type="InterPro" id="IPR024607">
    <property type="entry name" value="Sulfatase_CS"/>
</dbReference>
<evidence type="ECO:0000256" key="5">
    <source>
        <dbReference type="ARBA" id="ARBA00022837"/>
    </source>
</evidence>
<feature type="chain" id="PRO_5040448587" description="Sulfatase N-terminal domain-containing protein" evidence="7">
    <location>
        <begin position="19"/>
        <end position="576"/>
    </location>
</feature>
<keyword evidence="5" id="KW-0106">Calcium</keyword>
<evidence type="ECO:0000256" key="4">
    <source>
        <dbReference type="ARBA" id="ARBA00022801"/>
    </source>
</evidence>
<keyword evidence="6" id="KW-0325">Glycoprotein</keyword>
<dbReference type="PROSITE" id="PS00523">
    <property type="entry name" value="SULFATASE_1"/>
    <property type="match status" value="1"/>
</dbReference>
<dbReference type="CDD" id="cd16029">
    <property type="entry name" value="4-S"/>
    <property type="match status" value="1"/>
</dbReference>
<keyword evidence="3" id="KW-0479">Metal-binding</keyword>
<dbReference type="AlphaFoldDB" id="A0A9N9ZYR1"/>
<feature type="domain" description="Sulfatase N-terminal" evidence="8">
    <location>
        <begin position="30"/>
        <end position="351"/>
    </location>
</feature>
<evidence type="ECO:0000256" key="2">
    <source>
        <dbReference type="ARBA" id="ARBA00008779"/>
    </source>
</evidence>
<gene>
    <name evidence="9" type="ORF">BEMITA_LOCUS1969</name>
</gene>
<evidence type="ECO:0000256" key="6">
    <source>
        <dbReference type="ARBA" id="ARBA00023180"/>
    </source>
</evidence>
<comment type="cofactor">
    <cofactor evidence="1">
        <name>Ca(2+)</name>
        <dbReference type="ChEBI" id="CHEBI:29108"/>
    </cofactor>
</comment>
<evidence type="ECO:0000256" key="1">
    <source>
        <dbReference type="ARBA" id="ARBA00001913"/>
    </source>
</evidence>
<dbReference type="Pfam" id="PF00884">
    <property type="entry name" value="Sulfatase"/>
    <property type="match status" value="1"/>
</dbReference>
<evidence type="ECO:0000313" key="10">
    <source>
        <dbReference type="Proteomes" id="UP001152759"/>
    </source>
</evidence>
<accession>A0A9N9ZYR1</accession>
<organism evidence="9 10">
    <name type="scientific">Bemisia tabaci</name>
    <name type="common">Sweetpotato whitefly</name>
    <name type="synonym">Aleurodes tabaci</name>
    <dbReference type="NCBI Taxonomy" id="7038"/>
    <lineage>
        <taxon>Eukaryota</taxon>
        <taxon>Metazoa</taxon>
        <taxon>Ecdysozoa</taxon>
        <taxon>Arthropoda</taxon>
        <taxon>Hexapoda</taxon>
        <taxon>Insecta</taxon>
        <taxon>Pterygota</taxon>
        <taxon>Neoptera</taxon>
        <taxon>Paraneoptera</taxon>
        <taxon>Hemiptera</taxon>
        <taxon>Sternorrhyncha</taxon>
        <taxon>Aleyrodoidea</taxon>
        <taxon>Aleyrodidae</taxon>
        <taxon>Aleyrodinae</taxon>
        <taxon>Bemisia</taxon>
    </lineage>
</organism>
<reference evidence="9" key="1">
    <citation type="submission" date="2021-12" db="EMBL/GenBank/DDBJ databases">
        <authorList>
            <person name="King R."/>
        </authorList>
    </citation>
    <scope>NUCLEOTIDE SEQUENCE</scope>
</reference>
<feature type="signal peptide" evidence="7">
    <location>
        <begin position="1"/>
        <end position="18"/>
    </location>
</feature>
<dbReference type="InterPro" id="IPR047115">
    <property type="entry name" value="ARSB"/>
</dbReference>